<dbReference type="CDD" id="cd12148">
    <property type="entry name" value="fungal_TF_MHR"/>
    <property type="match status" value="1"/>
</dbReference>
<dbReference type="PANTHER" id="PTHR46910">
    <property type="entry name" value="TRANSCRIPTION FACTOR PDR1"/>
    <property type="match status" value="1"/>
</dbReference>
<dbReference type="GeneID" id="98149404"/>
<keyword evidence="6" id="KW-0539">Nucleus</keyword>
<evidence type="ECO:0000313" key="9">
    <source>
        <dbReference type="Proteomes" id="UP001610432"/>
    </source>
</evidence>
<dbReference type="EMBL" id="JBFXLQ010000020">
    <property type="protein sequence ID" value="KAL2867226.1"/>
    <property type="molecule type" value="Genomic_DNA"/>
</dbReference>
<organism evidence="8 9">
    <name type="scientific">Aspergillus lucknowensis</name>
    <dbReference type="NCBI Taxonomy" id="176173"/>
    <lineage>
        <taxon>Eukaryota</taxon>
        <taxon>Fungi</taxon>
        <taxon>Dikarya</taxon>
        <taxon>Ascomycota</taxon>
        <taxon>Pezizomycotina</taxon>
        <taxon>Eurotiomycetes</taxon>
        <taxon>Eurotiomycetidae</taxon>
        <taxon>Eurotiales</taxon>
        <taxon>Aspergillaceae</taxon>
        <taxon>Aspergillus</taxon>
        <taxon>Aspergillus subgen. Nidulantes</taxon>
    </lineage>
</organism>
<dbReference type="PROSITE" id="PS50048">
    <property type="entry name" value="ZN2_CY6_FUNGAL_2"/>
    <property type="match status" value="1"/>
</dbReference>
<accession>A0ABR4LRU1</accession>
<dbReference type="InterPro" id="IPR036864">
    <property type="entry name" value="Zn2-C6_fun-type_DNA-bd_sf"/>
</dbReference>
<gene>
    <name evidence="8" type="ORF">BJX67DRAFT_388184</name>
</gene>
<name>A0ABR4LRU1_9EURO</name>
<feature type="domain" description="Zn(2)-C6 fungal-type" evidence="7">
    <location>
        <begin position="10"/>
        <end position="42"/>
    </location>
</feature>
<dbReference type="Gene3D" id="4.10.240.10">
    <property type="entry name" value="Zn(2)-C6 fungal-type DNA-binding domain"/>
    <property type="match status" value="1"/>
</dbReference>
<evidence type="ECO:0000256" key="6">
    <source>
        <dbReference type="ARBA" id="ARBA00023242"/>
    </source>
</evidence>
<dbReference type="SMART" id="SM00906">
    <property type="entry name" value="Fungal_trans"/>
    <property type="match status" value="1"/>
</dbReference>
<evidence type="ECO:0000256" key="2">
    <source>
        <dbReference type="ARBA" id="ARBA00022723"/>
    </source>
</evidence>
<dbReference type="Pfam" id="PF04082">
    <property type="entry name" value="Fungal_trans"/>
    <property type="match status" value="1"/>
</dbReference>
<dbReference type="InterPro" id="IPR007219">
    <property type="entry name" value="XnlR_reg_dom"/>
</dbReference>
<dbReference type="Proteomes" id="UP001610432">
    <property type="component" value="Unassembled WGS sequence"/>
</dbReference>
<evidence type="ECO:0000256" key="5">
    <source>
        <dbReference type="ARBA" id="ARBA00023163"/>
    </source>
</evidence>
<reference evidence="8 9" key="1">
    <citation type="submission" date="2024-07" db="EMBL/GenBank/DDBJ databases">
        <title>Section-level genome sequencing and comparative genomics of Aspergillus sections Usti and Cavernicolus.</title>
        <authorList>
            <consortium name="Lawrence Berkeley National Laboratory"/>
            <person name="Nybo J.L."/>
            <person name="Vesth T.C."/>
            <person name="Theobald S."/>
            <person name="Frisvad J.C."/>
            <person name="Larsen T.O."/>
            <person name="Kjaerboelling I."/>
            <person name="Rothschild-Mancinelli K."/>
            <person name="Lyhne E.K."/>
            <person name="Kogle M.E."/>
            <person name="Barry K."/>
            <person name="Clum A."/>
            <person name="Na H."/>
            <person name="Ledsgaard L."/>
            <person name="Lin J."/>
            <person name="Lipzen A."/>
            <person name="Kuo A."/>
            <person name="Riley R."/>
            <person name="Mondo S."/>
            <person name="Labutti K."/>
            <person name="Haridas S."/>
            <person name="Pangalinan J."/>
            <person name="Salamov A.A."/>
            <person name="Simmons B.A."/>
            <person name="Magnuson J.K."/>
            <person name="Chen J."/>
            <person name="Drula E."/>
            <person name="Henrissat B."/>
            <person name="Wiebenga A."/>
            <person name="Lubbers R.J."/>
            <person name="Gomes A.C."/>
            <person name="Macurrencykelacurrency M.R."/>
            <person name="Stajich J."/>
            <person name="Grigoriev I.V."/>
            <person name="Mortensen U.H."/>
            <person name="De Vries R.P."/>
            <person name="Baker S.E."/>
            <person name="Andersen M.R."/>
        </authorList>
    </citation>
    <scope>NUCLEOTIDE SEQUENCE [LARGE SCALE GENOMIC DNA]</scope>
    <source>
        <strain evidence="8 9">CBS 449.75</strain>
    </source>
</reference>
<dbReference type="RefSeq" id="XP_070886205.1">
    <property type="nucleotide sequence ID" value="XM_071034332.1"/>
</dbReference>
<evidence type="ECO:0000313" key="8">
    <source>
        <dbReference type="EMBL" id="KAL2867226.1"/>
    </source>
</evidence>
<protein>
    <submittedName>
        <fullName evidence="8">Fungal-specific transcription factor domain-containing protein</fullName>
    </submittedName>
</protein>
<evidence type="ECO:0000256" key="4">
    <source>
        <dbReference type="ARBA" id="ARBA00023125"/>
    </source>
</evidence>
<dbReference type="CDD" id="cd00067">
    <property type="entry name" value="GAL4"/>
    <property type="match status" value="1"/>
</dbReference>
<keyword evidence="5" id="KW-0804">Transcription</keyword>
<evidence type="ECO:0000256" key="1">
    <source>
        <dbReference type="ARBA" id="ARBA00004123"/>
    </source>
</evidence>
<keyword evidence="4" id="KW-0238">DNA-binding</keyword>
<keyword evidence="3" id="KW-0805">Transcription regulation</keyword>
<dbReference type="InterPro" id="IPR001138">
    <property type="entry name" value="Zn2Cys6_DnaBD"/>
</dbReference>
<dbReference type="SMART" id="SM00066">
    <property type="entry name" value="GAL4"/>
    <property type="match status" value="1"/>
</dbReference>
<comment type="caution">
    <text evidence="8">The sequence shown here is derived from an EMBL/GenBank/DDBJ whole genome shotgun (WGS) entry which is preliminary data.</text>
</comment>
<comment type="subcellular location">
    <subcellularLocation>
        <location evidence="1">Nucleus</location>
    </subcellularLocation>
</comment>
<dbReference type="SUPFAM" id="SSF57701">
    <property type="entry name" value="Zn2/Cys6 DNA-binding domain"/>
    <property type="match status" value="1"/>
</dbReference>
<evidence type="ECO:0000256" key="3">
    <source>
        <dbReference type="ARBA" id="ARBA00023015"/>
    </source>
</evidence>
<dbReference type="Pfam" id="PF00172">
    <property type="entry name" value="Zn_clus"/>
    <property type="match status" value="1"/>
</dbReference>
<evidence type="ECO:0000259" key="7">
    <source>
        <dbReference type="PROSITE" id="PS50048"/>
    </source>
</evidence>
<proteinExistence type="predicted"/>
<keyword evidence="2" id="KW-0479">Metal-binding</keyword>
<sequence length="560" mass="63606">MPPHRPPRKACDLCYRKKIKCDAHLQRPRCSHCVVYDSPCTFEAASRKHRARKHPEAPSSEQSQIKQLEENLSQALAKIDQLESSRNVPMSSDAPSGMILAGLQEPEPEPEEEEQGKIFDVVDGWSPSPSPLDLPPLHEALPVVEKYLATLNSVIPLFHPGRLLNSLRDLYAPRSQRHCATWAAINVVLALAHSSHAPFDRHKAAHYLNRAQARLTEIIMGDADTINVQVLLGLAMLFQGARNLKPAAMITAIALRLAHELGLHARGRSEGLNASAILERNRVFWIAYIIDRDISMRTGQPPVQLETDIDIDLPPDDPEDGAGLVFAPDHSSRFNYFRARVQLATIQWKVYEAMYSVRAQSLDVHQRNENLAELRHMLDDWASQIPPQFRPNAVLRTYGPDSLRSFGILYSSHLSCRALICRAHAMETPWLQSLQEFGRKSLQRRITEPVVLPQGWQVLVNESREYMRLFMGVERKDPAFIWMTGCTYITGSICLIANNMLYPTYETWRYDQSLAESSLPLLEEMIQQEPYEPLKKIQNACCQLLQLAYNISLQNNSFHF</sequence>
<dbReference type="PANTHER" id="PTHR46910:SF37">
    <property type="entry name" value="ZN(II)2CYS6 TRANSCRIPTION FACTOR (EUROFUNG)"/>
    <property type="match status" value="1"/>
</dbReference>
<dbReference type="InterPro" id="IPR050987">
    <property type="entry name" value="AtrR-like"/>
</dbReference>
<keyword evidence="9" id="KW-1185">Reference proteome</keyword>